<feature type="region of interest" description="Disordered" evidence="2">
    <location>
        <begin position="697"/>
        <end position="727"/>
    </location>
</feature>
<feature type="compositionally biased region" description="Low complexity" evidence="2">
    <location>
        <begin position="888"/>
        <end position="898"/>
    </location>
</feature>
<feature type="compositionally biased region" description="Low complexity" evidence="2">
    <location>
        <begin position="845"/>
        <end position="858"/>
    </location>
</feature>
<dbReference type="PANTHER" id="PTHR21705:SF11">
    <property type="entry name" value="FHIP FAMILY PROTEIN CG3558"/>
    <property type="match status" value="1"/>
</dbReference>
<dbReference type="Pfam" id="PF10257">
    <property type="entry name" value="RAI16-like"/>
    <property type="match status" value="1"/>
</dbReference>
<accession>A0ABR1YUH6</accession>
<evidence type="ECO:0000313" key="5">
    <source>
        <dbReference type="Proteomes" id="UP001492380"/>
    </source>
</evidence>
<dbReference type="InterPro" id="IPR045669">
    <property type="entry name" value="FHIP_C"/>
</dbReference>
<proteinExistence type="inferred from homology"/>
<evidence type="ECO:0000259" key="3">
    <source>
        <dbReference type="Pfam" id="PF19314"/>
    </source>
</evidence>
<comment type="caution">
    <text evidence="4">The sequence shown here is derived from an EMBL/GenBank/DDBJ whole genome shotgun (WGS) entry which is preliminary data.</text>
</comment>
<comment type="similarity">
    <text evidence="1">Belongs to the FHIP family.</text>
</comment>
<keyword evidence="5" id="KW-1185">Reference proteome</keyword>
<name>A0ABR1YUH6_9PEZI</name>
<evidence type="ECO:0000256" key="1">
    <source>
        <dbReference type="ARBA" id="ARBA00024336"/>
    </source>
</evidence>
<feature type="domain" description="FHF complex subunit HOOK-interacting protein C-terminal" evidence="3">
    <location>
        <begin position="570"/>
        <end position="685"/>
    </location>
</feature>
<sequence length="988" mass="109167">MDFWTRLIGGTSAQKKRSSANDPQQRLARFKRVYNQILNTWHKSSSLAGDPAALDSLRASFQRLTSILNEESRAPAPHLCLQFASSSQIYSAISRIASTSHNEALVRDAVAVFGALIDSEEEDFLANERFAEALMTFVSKISSSNMLLIGEDTDAEIVELLFGISAKIRLEPEILPVWFSSTGKVDSDTRSAILNKVGFAGIIRKEDFPLCYQLIDHVHHEGRIGDFARTGLLYIFETASKSRELEQWIVESDLATLMASGLGALYSQLSRKLSVLHPPEDRPVILTLSDYPDYHLPNDAESIFSPGFRTHLDTFLSYLAFWQDVLEHCRSPDVRQTLIDHFQVLFLQQLLYPSLLESSDVDGGSSVAVLNYLRQILDALDHHELVYMILRYLLALPDENAGRQRSASVSQRRSTLMLLSRPEEDETMNPSLFNLVDLLLNSTQSRNQQTVVSALKLVTTILGKNHKYATGTLVRVTEVHHKDPQRTMGALNAEIESYLDVAEALVPGSSLNAEYDAFLKDVMSLLESHPCSMKMLALHGLNLPSQVAVDYLASEARKDEPMFHLNNDDALFMSLMKILSNFFTNTVDTNLSLTDAIVNLASCPNMRLEGWLAVEPTKYHFDPNETFEEEDEDLRDIFKARRKPTWTTQAAPALLAQLKRLMEQLESLRKEIPDFDGYVATRKQAFRMHEEINEALRSTANFPPPSPWPMQRRASETPPPAPGFLTPQQFGQQVLEGVASPFRSQSPRGRKLTSAADGRPPPFKLTAAPWLEPAPGSKKTSSSSSLSPDASRGASPPPGASPSRAGNRTVPHIRAPSLGTILKGVPMDAEILKRPVKFPAKAKPKSAPARPSAVPGEPNIEEDREEEARAEQGESNTNTNEAPVPTDASAGAEASASAPPDEQQPPPTTTVDSPDVAVSSRPQTAVTDASSLSLSRPQTANRDDEVEEVKEVSLGHVLTNVVILQQFVLELVAILQVRASLFQEVKFV</sequence>
<evidence type="ECO:0000313" key="4">
    <source>
        <dbReference type="EMBL" id="KAK8238631.1"/>
    </source>
</evidence>
<dbReference type="EMBL" id="JBBWRZ010000004">
    <property type="protein sequence ID" value="KAK8238631.1"/>
    <property type="molecule type" value="Genomic_DNA"/>
</dbReference>
<evidence type="ECO:0000256" key="2">
    <source>
        <dbReference type="SAM" id="MobiDB-lite"/>
    </source>
</evidence>
<dbReference type="InterPro" id="IPR016024">
    <property type="entry name" value="ARM-type_fold"/>
</dbReference>
<feature type="compositionally biased region" description="Low complexity" evidence="2">
    <location>
        <begin position="773"/>
        <end position="794"/>
    </location>
</feature>
<dbReference type="InterPro" id="IPR019384">
    <property type="entry name" value="FHIP"/>
</dbReference>
<dbReference type="SUPFAM" id="SSF48371">
    <property type="entry name" value="ARM repeat"/>
    <property type="match status" value="1"/>
</dbReference>
<organism evidence="4 5">
    <name type="scientific">Phyllosticta capitalensis</name>
    <dbReference type="NCBI Taxonomy" id="121624"/>
    <lineage>
        <taxon>Eukaryota</taxon>
        <taxon>Fungi</taxon>
        <taxon>Dikarya</taxon>
        <taxon>Ascomycota</taxon>
        <taxon>Pezizomycotina</taxon>
        <taxon>Dothideomycetes</taxon>
        <taxon>Dothideomycetes incertae sedis</taxon>
        <taxon>Botryosphaeriales</taxon>
        <taxon>Phyllostictaceae</taxon>
        <taxon>Phyllosticta</taxon>
    </lineage>
</organism>
<dbReference type="Proteomes" id="UP001492380">
    <property type="component" value="Unassembled WGS sequence"/>
</dbReference>
<protein>
    <submittedName>
        <fullName evidence="4">Retinoic acid induced 16-like protein-domain-containing protein</fullName>
    </submittedName>
</protein>
<feature type="region of interest" description="Disordered" evidence="2">
    <location>
        <begin position="840"/>
        <end position="944"/>
    </location>
</feature>
<reference evidence="4 5" key="1">
    <citation type="submission" date="2024-04" db="EMBL/GenBank/DDBJ databases">
        <title>Phyllosticta paracitricarpa is synonymous to the EU quarantine fungus P. citricarpa based on phylogenomic analyses.</title>
        <authorList>
            <consortium name="Lawrence Berkeley National Laboratory"/>
            <person name="Van Ingen-Buijs V.A."/>
            <person name="Van Westerhoven A.C."/>
            <person name="Haridas S."/>
            <person name="Skiadas P."/>
            <person name="Martin F."/>
            <person name="Groenewald J.Z."/>
            <person name="Crous P.W."/>
            <person name="Seidl M.F."/>
        </authorList>
    </citation>
    <scope>NUCLEOTIDE SEQUENCE [LARGE SCALE GENOMIC DNA]</scope>
    <source>
        <strain evidence="4 5">CBS 123374</strain>
    </source>
</reference>
<dbReference type="PANTHER" id="PTHR21705">
    <property type="entry name" value="RAI16 PROTEIN-RELATED"/>
    <property type="match status" value="1"/>
</dbReference>
<feature type="region of interest" description="Disordered" evidence="2">
    <location>
        <begin position="739"/>
        <end position="817"/>
    </location>
</feature>
<gene>
    <name evidence="4" type="ORF">HDK90DRAFT_483699</name>
</gene>
<feature type="compositionally biased region" description="Polar residues" evidence="2">
    <location>
        <begin position="921"/>
        <end position="940"/>
    </location>
</feature>
<dbReference type="Pfam" id="PF19314">
    <property type="entry name" value="DUF5917"/>
    <property type="match status" value="1"/>
</dbReference>
<feature type="compositionally biased region" description="Low complexity" evidence="2">
    <location>
        <begin position="909"/>
        <end position="920"/>
    </location>
</feature>